<dbReference type="InterPro" id="IPR002053">
    <property type="entry name" value="Glyco_hydro_25"/>
</dbReference>
<feature type="coiled-coil region" evidence="2">
    <location>
        <begin position="159"/>
        <end position="189"/>
    </location>
</feature>
<evidence type="ECO:0000256" key="2">
    <source>
        <dbReference type="SAM" id="Coils"/>
    </source>
</evidence>
<dbReference type="Gene3D" id="3.20.20.80">
    <property type="entry name" value="Glycosidases"/>
    <property type="match status" value="1"/>
</dbReference>
<organism evidence="3">
    <name type="scientific">freshwater metagenome</name>
    <dbReference type="NCBI Taxonomy" id="449393"/>
    <lineage>
        <taxon>unclassified sequences</taxon>
        <taxon>metagenomes</taxon>
        <taxon>ecological metagenomes</taxon>
    </lineage>
</organism>
<dbReference type="SUPFAM" id="SSF51445">
    <property type="entry name" value="(Trans)glycosidases"/>
    <property type="match status" value="1"/>
</dbReference>
<dbReference type="Gene3D" id="6.10.250.3150">
    <property type="match status" value="1"/>
</dbReference>
<dbReference type="PANTHER" id="PTHR34135">
    <property type="entry name" value="LYSOZYME"/>
    <property type="match status" value="1"/>
</dbReference>
<dbReference type="Pfam" id="PF01183">
    <property type="entry name" value="Glyco_hydro_25"/>
    <property type="match status" value="1"/>
</dbReference>
<protein>
    <submittedName>
        <fullName evidence="3">Unannotated protein</fullName>
    </submittedName>
</protein>
<dbReference type="PROSITE" id="PS51904">
    <property type="entry name" value="GLYCOSYL_HYDROL_F25_2"/>
    <property type="match status" value="1"/>
</dbReference>
<name>A0A6J6EAC2_9ZZZZ</name>
<gene>
    <name evidence="3" type="ORF">UFOPK1740_00176</name>
</gene>
<keyword evidence="2" id="KW-0175">Coiled coil</keyword>
<feature type="coiled-coil region" evidence="2">
    <location>
        <begin position="40"/>
        <end position="116"/>
    </location>
</feature>
<dbReference type="PANTHER" id="PTHR34135:SF2">
    <property type="entry name" value="LYSOZYME"/>
    <property type="match status" value="1"/>
</dbReference>
<dbReference type="InterPro" id="IPR017853">
    <property type="entry name" value="GH"/>
</dbReference>
<dbReference type="AlphaFoldDB" id="A0A6J6EAC2"/>
<sequence>MLRVGLKIRFSKQIFIFLLVLVFAHTTTASAMPMPRDAEIDNARAEIAESKKELKAAQDVLKQTTEELNAAIAEDRRIRAELEEAQRQRDQIITEIKALVEEIARIQSQIDDLVRATFIDGTQQELYLVEAILSSADSNEALSTFASLQSLLANSSKIIKLLNDDKAALEIKEKELEVREKEIAEKKARSAEIVVELTKVRARAAEEAEKIKKIIANQEAILKKLVLAGLSRNRANVAARVGPGDRILGSDISRWQHAGNAPINFIKMYDAGVRFLFIKGTDSHPLGAGPAKYWSSIDFPAAREAGILTGIYHASLIPRGISADAAFGAGYQQADLPIDHLNSLGGLVPGVLPIVLDIESFSRPSGTSAEVVTNFSLGFVARVKERTGKDAIVYSNLNFLRSYLRSPQLANNPLWVANYSQTTNPASTPSGGCIRTVWSASACELNWTFWQYTDRGNGPAYGIPRGGLDLNVFAFGANELLAMAGY</sequence>
<evidence type="ECO:0000313" key="3">
    <source>
        <dbReference type="EMBL" id="CAB4570318.1"/>
    </source>
</evidence>
<proteinExistence type="inferred from homology"/>
<dbReference type="EMBL" id="CAEZTU010000004">
    <property type="protein sequence ID" value="CAB4570318.1"/>
    <property type="molecule type" value="Genomic_DNA"/>
</dbReference>
<comment type="similarity">
    <text evidence="1">Belongs to the glycosyl hydrolase 25 family.</text>
</comment>
<accession>A0A6J6EAC2</accession>
<dbReference type="GO" id="GO:0016052">
    <property type="term" value="P:carbohydrate catabolic process"/>
    <property type="evidence" value="ECO:0007669"/>
    <property type="project" value="TreeGrafter"/>
</dbReference>
<dbReference type="GO" id="GO:0016998">
    <property type="term" value="P:cell wall macromolecule catabolic process"/>
    <property type="evidence" value="ECO:0007669"/>
    <property type="project" value="InterPro"/>
</dbReference>
<reference evidence="3" key="1">
    <citation type="submission" date="2020-05" db="EMBL/GenBank/DDBJ databases">
        <authorList>
            <person name="Chiriac C."/>
            <person name="Salcher M."/>
            <person name="Ghai R."/>
            <person name="Kavagutti S V."/>
        </authorList>
    </citation>
    <scope>NUCLEOTIDE SEQUENCE</scope>
</reference>
<dbReference type="GO" id="GO:0009253">
    <property type="term" value="P:peptidoglycan catabolic process"/>
    <property type="evidence" value="ECO:0007669"/>
    <property type="project" value="InterPro"/>
</dbReference>
<dbReference type="GO" id="GO:0003796">
    <property type="term" value="F:lysozyme activity"/>
    <property type="evidence" value="ECO:0007669"/>
    <property type="project" value="InterPro"/>
</dbReference>
<dbReference type="CDD" id="cd00599">
    <property type="entry name" value="GH25_muramidase"/>
    <property type="match status" value="1"/>
</dbReference>
<evidence type="ECO:0000256" key="1">
    <source>
        <dbReference type="ARBA" id="ARBA00010646"/>
    </source>
</evidence>